<feature type="transmembrane region" description="Helical" evidence="1">
    <location>
        <begin position="281"/>
        <end position="298"/>
    </location>
</feature>
<reference evidence="3" key="1">
    <citation type="submission" date="2022-11" db="EMBL/GenBank/DDBJ databases">
        <title>Marilongibacter aestuarii gen. nov., sp. nov., isolated from tidal flat sediment.</title>
        <authorList>
            <person name="Jiayan W."/>
        </authorList>
    </citation>
    <scope>NUCLEOTIDE SEQUENCE</scope>
    <source>
        <strain evidence="3">Z1-6</strain>
    </source>
</reference>
<comment type="caution">
    <text evidence="3">The sequence shown here is derived from an EMBL/GenBank/DDBJ whole genome shotgun (WGS) entry which is preliminary data.</text>
</comment>
<organism evidence="3 4">
    <name type="scientific">Draconibacterium aestuarii</name>
    <dbReference type="NCBI Taxonomy" id="2998507"/>
    <lineage>
        <taxon>Bacteria</taxon>
        <taxon>Pseudomonadati</taxon>
        <taxon>Bacteroidota</taxon>
        <taxon>Bacteroidia</taxon>
        <taxon>Marinilabiliales</taxon>
        <taxon>Prolixibacteraceae</taxon>
        <taxon>Draconibacterium</taxon>
    </lineage>
</organism>
<dbReference type="GO" id="GO:0004175">
    <property type="term" value="F:endopeptidase activity"/>
    <property type="evidence" value="ECO:0007669"/>
    <property type="project" value="UniProtKB-ARBA"/>
</dbReference>
<dbReference type="PANTHER" id="PTHR43592">
    <property type="entry name" value="CAAX AMINO TERMINAL PROTEASE"/>
    <property type="match status" value="1"/>
</dbReference>
<evidence type="ECO:0000313" key="4">
    <source>
        <dbReference type="Proteomes" id="UP001145087"/>
    </source>
</evidence>
<keyword evidence="1" id="KW-0812">Transmembrane</keyword>
<dbReference type="Proteomes" id="UP001145087">
    <property type="component" value="Unassembled WGS sequence"/>
</dbReference>
<dbReference type="EMBL" id="JAPOHD010000029">
    <property type="protein sequence ID" value="MCY1721753.1"/>
    <property type="molecule type" value="Genomic_DNA"/>
</dbReference>
<protein>
    <submittedName>
        <fullName evidence="3">CPBP family intramembrane metalloprotease</fullName>
    </submittedName>
</protein>
<keyword evidence="3" id="KW-0482">Metalloprotease</keyword>
<proteinExistence type="predicted"/>
<keyword evidence="1" id="KW-0472">Membrane</keyword>
<keyword evidence="3" id="KW-0378">Hydrolase</keyword>
<dbReference type="GO" id="GO:0080120">
    <property type="term" value="P:CAAX-box protein maturation"/>
    <property type="evidence" value="ECO:0007669"/>
    <property type="project" value="UniProtKB-ARBA"/>
</dbReference>
<feature type="transmembrane region" description="Helical" evidence="1">
    <location>
        <begin position="106"/>
        <end position="124"/>
    </location>
</feature>
<feature type="transmembrane region" description="Helical" evidence="1">
    <location>
        <begin position="234"/>
        <end position="261"/>
    </location>
</feature>
<dbReference type="AlphaFoldDB" id="A0A9X3J6S3"/>
<name>A0A9X3J6S3_9BACT</name>
<feature type="domain" description="CAAX prenyl protease 2/Lysostaphin resistance protein A-like" evidence="2">
    <location>
        <begin position="166"/>
        <end position="254"/>
    </location>
</feature>
<evidence type="ECO:0000313" key="3">
    <source>
        <dbReference type="EMBL" id="MCY1721753.1"/>
    </source>
</evidence>
<dbReference type="InterPro" id="IPR003675">
    <property type="entry name" value="Rce1/LyrA-like_dom"/>
</dbReference>
<gene>
    <name evidence="3" type="ORF">OU798_15470</name>
</gene>
<feature type="transmembrane region" description="Helical" evidence="1">
    <location>
        <begin position="61"/>
        <end position="86"/>
    </location>
</feature>
<dbReference type="Pfam" id="PF02517">
    <property type="entry name" value="Rce1-like"/>
    <property type="match status" value="1"/>
</dbReference>
<keyword evidence="3" id="KW-0645">Protease</keyword>
<feature type="transmembrane region" description="Helical" evidence="1">
    <location>
        <begin position="202"/>
        <end position="222"/>
    </location>
</feature>
<evidence type="ECO:0000256" key="1">
    <source>
        <dbReference type="SAM" id="Phobius"/>
    </source>
</evidence>
<accession>A0A9X3J6S3</accession>
<keyword evidence="1" id="KW-1133">Transmembrane helix</keyword>
<feature type="transmembrane region" description="Helical" evidence="1">
    <location>
        <begin position="12"/>
        <end position="41"/>
    </location>
</feature>
<evidence type="ECO:0000259" key="2">
    <source>
        <dbReference type="Pfam" id="PF02517"/>
    </source>
</evidence>
<dbReference type="PANTHER" id="PTHR43592:SF15">
    <property type="entry name" value="CAAX AMINO TERMINAL PROTEASE FAMILY PROTEIN"/>
    <property type="match status" value="1"/>
</dbReference>
<sequence length="318" mass="35904">MAFTAFRDTKPFSQLIFSAFVILVCFLAFTVLSLLIAWPLFGIDSVMNISSLGNFENPESIAILKYFQTVQAIGLFIIPPVILGYLFHGKIKEYLHLNKAVNNSSLLLVVVLMLFAGPFINFIGEINNNMSFPDWMSGIEKWMKESEENAAIITKAFLDVKTIPGLTFNIFMIAFLPAIGEELLFRGVVQRIFTNMTKNYHWGIWISAILFSTLHMQFYGFVPRVLLGAMFGYMLVWSGSMWLPIVGHFLNNALAVIGMYMINNELISPDFEEIGSTSDSYYMAAISLGLVLLFMLMLKRQNAGNQIELESPVLSKFE</sequence>
<keyword evidence="4" id="KW-1185">Reference proteome</keyword>
<dbReference type="GO" id="GO:0008237">
    <property type="term" value="F:metallopeptidase activity"/>
    <property type="evidence" value="ECO:0007669"/>
    <property type="project" value="UniProtKB-KW"/>
</dbReference>
<dbReference type="RefSeq" id="WP_343334081.1">
    <property type="nucleotide sequence ID" value="NZ_JAPOHD010000029.1"/>
</dbReference>